<comment type="caution">
    <text evidence="3">The sequence shown here is derived from an EMBL/GenBank/DDBJ whole genome shotgun (WGS) entry which is preliminary data.</text>
</comment>
<keyword evidence="1" id="KW-0378">Hydrolase</keyword>
<evidence type="ECO:0000313" key="4">
    <source>
        <dbReference type="Proteomes" id="UP001523262"/>
    </source>
</evidence>
<comment type="subunit">
    <text evidence="1">Homooctamer.</text>
</comment>
<evidence type="ECO:0000259" key="2">
    <source>
        <dbReference type="PROSITE" id="PS51464"/>
    </source>
</evidence>
<keyword evidence="1" id="KW-0119">Carbohydrate metabolism</keyword>
<dbReference type="CDD" id="cd05009">
    <property type="entry name" value="SIS_GlmS_GlmD_2"/>
    <property type="match status" value="1"/>
</dbReference>
<organism evidence="3 4">
    <name type="scientific">Neobacillus pocheonensis</name>
    <dbReference type="NCBI Taxonomy" id="363869"/>
    <lineage>
        <taxon>Bacteria</taxon>
        <taxon>Bacillati</taxon>
        <taxon>Bacillota</taxon>
        <taxon>Bacilli</taxon>
        <taxon>Bacillales</taxon>
        <taxon>Bacillaceae</taxon>
        <taxon>Neobacillus</taxon>
    </lineage>
</organism>
<dbReference type="InterPro" id="IPR046348">
    <property type="entry name" value="SIS_dom_sf"/>
</dbReference>
<dbReference type="CDD" id="cd05710">
    <property type="entry name" value="SIS_1"/>
    <property type="match status" value="1"/>
</dbReference>
<dbReference type="Gene3D" id="3.40.50.10490">
    <property type="entry name" value="Glucose-6-phosphate isomerase like protein, domain 1"/>
    <property type="match status" value="2"/>
</dbReference>
<name>A0ABT0WHP0_9BACI</name>
<dbReference type="PANTHER" id="PTHR10937:SF14">
    <property type="entry name" value="FRUCTOSELYSINE 6-PHOSPHATE DEGLYCASE"/>
    <property type="match status" value="1"/>
</dbReference>
<dbReference type="InterPro" id="IPR035490">
    <property type="entry name" value="GlmS/FrlB_SIS"/>
</dbReference>
<dbReference type="InterPro" id="IPR024713">
    <property type="entry name" value="Fructosamine_deglycase_FrlB"/>
</dbReference>
<dbReference type="EMBL" id="JAMQCR010000003">
    <property type="protein sequence ID" value="MCM2535738.1"/>
    <property type="molecule type" value="Genomic_DNA"/>
</dbReference>
<proteinExistence type="predicted"/>
<dbReference type="SUPFAM" id="SSF53697">
    <property type="entry name" value="SIS domain"/>
    <property type="match status" value="1"/>
</dbReference>
<evidence type="ECO:0000256" key="1">
    <source>
        <dbReference type="PIRNR" id="PIRNR009290"/>
    </source>
</evidence>
<dbReference type="Pfam" id="PF01380">
    <property type="entry name" value="SIS"/>
    <property type="match status" value="1"/>
</dbReference>
<dbReference type="Proteomes" id="UP001523262">
    <property type="component" value="Unassembled WGS sequence"/>
</dbReference>
<evidence type="ECO:0000313" key="3">
    <source>
        <dbReference type="EMBL" id="MCM2535738.1"/>
    </source>
</evidence>
<sequence>MKILLNFSREKYLKVTLGAVGLREEIEQVVEKVYQKGFKNIFLIGSGGAVATFYPFEFMINSTSTIPAYAEIAAEFVLQNHKQFTEESLVILSSLSGTTAETVAAAKYCKDKGATTIGLTGEYNKPLADTVDFPIVNFAENDFASDSNQLILYLLTFKLMNKNGDFPNFEAFAAQLADLPEKLIKAKEQFEAKAEEFAVAFKDEPYHMVVGSGSTWGRAYSYAMCVLEEMQWIKTKSIHAAEFFHGTLELVEEDTSVILLKGEDETRPLMERVERFAEKYTKKLTVLDTKDYELEGISEEFRKYLSPIVTSTLLQRLSVQLEDKRNHSLEIRRYYRTVAY</sequence>
<protein>
    <recommendedName>
        <fullName evidence="1">Fructosamine deglycase</fullName>
        <ecNumber evidence="1">3.5.-.-</ecNumber>
    </recommendedName>
</protein>
<comment type="function">
    <text evidence="1">Catalyzes the conversion of a range of fructosamine 6-phosphates to glucose 6-phosphate and a free amino acid.</text>
</comment>
<dbReference type="PROSITE" id="PS51464">
    <property type="entry name" value="SIS"/>
    <property type="match status" value="1"/>
</dbReference>
<reference evidence="3 4" key="1">
    <citation type="submission" date="2022-06" db="EMBL/GenBank/DDBJ databases">
        <authorList>
            <person name="Jeon C.O."/>
        </authorList>
    </citation>
    <scope>NUCLEOTIDE SEQUENCE [LARGE SCALE GENOMIC DNA]</scope>
    <source>
        <strain evidence="3 4">KCTC 13943</strain>
    </source>
</reference>
<dbReference type="PANTHER" id="PTHR10937">
    <property type="entry name" value="GLUCOSAMINE--FRUCTOSE-6-PHOSPHATE AMINOTRANSFERASE, ISOMERIZING"/>
    <property type="match status" value="1"/>
</dbReference>
<dbReference type="EC" id="3.5.-.-" evidence="1"/>
<dbReference type="PIRSF" id="PIRSF009290">
    <property type="entry name" value="FrlB"/>
    <property type="match status" value="1"/>
</dbReference>
<feature type="domain" description="SIS" evidence="2">
    <location>
        <begin position="30"/>
        <end position="165"/>
    </location>
</feature>
<accession>A0ABT0WHP0</accession>
<dbReference type="InterPro" id="IPR001347">
    <property type="entry name" value="SIS_dom"/>
</dbReference>
<keyword evidence="4" id="KW-1185">Reference proteome</keyword>
<gene>
    <name evidence="3" type="ORF">NDK43_30005</name>
</gene>
<dbReference type="InterPro" id="IPR035488">
    <property type="entry name" value="FrlB_SIS"/>
</dbReference>